<feature type="transmembrane region" description="Helical" evidence="6">
    <location>
        <begin position="6"/>
        <end position="25"/>
    </location>
</feature>
<accession>A0A4R7BCS2</accession>
<keyword evidence="3 6" id="KW-0812">Transmembrane</keyword>
<dbReference type="GO" id="GO:0005886">
    <property type="term" value="C:plasma membrane"/>
    <property type="evidence" value="ECO:0007669"/>
    <property type="project" value="UniProtKB-SubCell"/>
</dbReference>
<feature type="transmembrane region" description="Helical" evidence="6">
    <location>
        <begin position="146"/>
        <end position="165"/>
    </location>
</feature>
<name>A0A4R7BCS2_9NEIS</name>
<evidence type="ECO:0000256" key="5">
    <source>
        <dbReference type="ARBA" id="ARBA00023136"/>
    </source>
</evidence>
<keyword evidence="5 6" id="KW-0472">Membrane</keyword>
<proteinExistence type="predicted"/>
<dbReference type="RefSeq" id="WP_133678089.1">
    <property type="nucleotide sequence ID" value="NZ_SNZP01000001.1"/>
</dbReference>
<gene>
    <name evidence="7" type="ORF">DFP86_101150</name>
</gene>
<dbReference type="PANTHER" id="PTHR30086">
    <property type="entry name" value="ARGININE EXPORTER PROTEIN ARGO"/>
    <property type="match status" value="1"/>
</dbReference>
<dbReference type="Pfam" id="PF01810">
    <property type="entry name" value="LysE"/>
    <property type="match status" value="1"/>
</dbReference>
<feature type="transmembrane region" description="Helical" evidence="6">
    <location>
        <begin position="32"/>
        <end position="54"/>
    </location>
</feature>
<dbReference type="OrthoDB" id="9814990at2"/>
<evidence type="ECO:0000313" key="7">
    <source>
        <dbReference type="EMBL" id="TDR82761.1"/>
    </source>
</evidence>
<protein>
    <submittedName>
        <fullName evidence="7">Threonine/homoserine/homoserine lactone efflux protein</fullName>
    </submittedName>
</protein>
<keyword evidence="4 6" id="KW-1133">Transmembrane helix</keyword>
<organism evidence="7 8">
    <name type="scientific">Paludibacterium purpuratum</name>
    <dbReference type="NCBI Taxonomy" id="1144873"/>
    <lineage>
        <taxon>Bacteria</taxon>
        <taxon>Pseudomonadati</taxon>
        <taxon>Pseudomonadota</taxon>
        <taxon>Betaproteobacteria</taxon>
        <taxon>Neisseriales</taxon>
        <taxon>Chromobacteriaceae</taxon>
        <taxon>Paludibacterium</taxon>
    </lineage>
</organism>
<evidence type="ECO:0000256" key="3">
    <source>
        <dbReference type="ARBA" id="ARBA00022692"/>
    </source>
</evidence>
<dbReference type="Proteomes" id="UP000295611">
    <property type="component" value="Unassembled WGS sequence"/>
</dbReference>
<dbReference type="PANTHER" id="PTHR30086:SF20">
    <property type="entry name" value="ARGININE EXPORTER PROTEIN ARGO-RELATED"/>
    <property type="match status" value="1"/>
</dbReference>
<dbReference type="InterPro" id="IPR001123">
    <property type="entry name" value="LeuE-type"/>
</dbReference>
<reference evidence="7 8" key="1">
    <citation type="submission" date="2019-03" db="EMBL/GenBank/DDBJ databases">
        <title>Genomic Encyclopedia of Type Strains, Phase III (KMG-III): the genomes of soil and plant-associated and newly described type strains.</title>
        <authorList>
            <person name="Whitman W."/>
        </authorList>
    </citation>
    <scope>NUCLEOTIDE SEQUENCE [LARGE SCALE GENOMIC DNA]</scope>
    <source>
        <strain evidence="7 8">CECT 8976</strain>
    </source>
</reference>
<keyword evidence="8" id="KW-1185">Reference proteome</keyword>
<evidence type="ECO:0000256" key="2">
    <source>
        <dbReference type="ARBA" id="ARBA00022475"/>
    </source>
</evidence>
<sequence>MLLHFILATALITLLPGPSLVLIVMQSMRHGVAGSLLAITGVVLADALLLLVVVGGLGALFAASTAAFALLKWLGIGWLMYLGVGQIRSAADTVSAEAVAPSRAFWQGLTTTLLNPKIVGFLLVYFPQFLQRNQPILPQMAQLAPLFLATVWLVFALCALLARALRQLPGAERGQPWLQWVAGMSLIGCALASINL</sequence>
<comment type="caution">
    <text evidence="7">The sequence shown here is derived from an EMBL/GenBank/DDBJ whole genome shotgun (WGS) entry which is preliminary data.</text>
</comment>
<dbReference type="PIRSF" id="PIRSF006324">
    <property type="entry name" value="LeuE"/>
    <property type="match status" value="1"/>
</dbReference>
<evidence type="ECO:0000256" key="4">
    <source>
        <dbReference type="ARBA" id="ARBA00022989"/>
    </source>
</evidence>
<evidence type="ECO:0000256" key="1">
    <source>
        <dbReference type="ARBA" id="ARBA00004651"/>
    </source>
</evidence>
<keyword evidence="2" id="KW-1003">Cell membrane</keyword>
<feature type="transmembrane region" description="Helical" evidence="6">
    <location>
        <begin position="104"/>
        <end position="126"/>
    </location>
</feature>
<comment type="subcellular location">
    <subcellularLocation>
        <location evidence="1">Cell membrane</location>
        <topology evidence="1">Multi-pass membrane protein</topology>
    </subcellularLocation>
</comment>
<dbReference type="AlphaFoldDB" id="A0A4R7BCS2"/>
<evidence type="ECO:0000313" key="8">
    <source>
        <dbReference type="Proteomes" id="UP000295611"/>
    </source>
</evidence>
<evidence type="ECO:0000256" key="6">
    <source>
        <dbReference type="SAM" id="Phobius"/>
    </source>
</evidence>
<dbReference type="EMBL" id="SNZP01000001">
    <property type="protein sequence ID" value="TDR82761.1"/>
    <property type="molecule type" value="Genomic_DNA"/>
</dbReference>
<feature type="transmembrane region" description="Helical" evidence="6">
    <location>
        <begin position="60"/>
        <end position="84"/>
    </location>
</feature>
<dbReference type="GO" id="GO:0015171">
    <property type="term" value="F:amino acid transmembrane transporter activity"/>
    <property type="evidence" value="ECO:0007669"/>
    <property type="project" value="TreeGrafter"/>
</dbReference>
<feature type="transmembrane region" description="Helical" evidence="6">
    <location>
        <begin position="177"/>
        <end position="194"/>
    </location>
</feature>